<dbReference type="InterPro" id="IPR013785">
    <property type="entry name" value="Aldolase_TIM"/>
</dbReference>
<evidence type="ECO:0000313" key="3">
    <source>
        <dbReference type="Proteomes" id="UP000012137"/>
    </source>
</evidence>
<accession>M6KEP9</accession>
<feature type="domain" description="AFP-like" evidence="1">
    <location>
        <begin position="148"/>
        <end position="200"/>
    </location>
</feature>
<dbReference type="CDD" id="cd11615">
    <property type="entry name" value="SAF_NeuB_like"/>
    <property type="match status" value="1"/>
</dbReference>
<proteinExistence type="predicted"/>
<dbReference type="SUPFAM" id="SSF51269">
    <property type="entry name" value="AFP III-like domain"/>
    <property type="match status" value="1"/>
</dbReference>
<gene>
    <name evidence="2" type="ORF">LEP1GSC083_1348</name>
</gene>
<organism evidence="2 3">
    <name type="scientific">Leptospira interrogans serovar Pyrogenes str. L0374</name>
    <dbReference type="NCBI Taxonomy" id="1049928"/>
    <lineage>
        <taxon>Bacteria</taxon>
        <taxon>Pseudomonadati</taxon>
        <taxon>Spirochaetota</taxon>
        <taxon>Spirochaetia</taxon>
        <taxon>Leptospirales</taxon>
        <taxon>Leptospiraceae</taxon>
        <taxon>Leptospira</taxon>
    </lineage>
</organism>
<dbReference type="Proteomes" id="UP000012137">
    <property type="component" value="Unassembled WGS sequence"/>
</dbReference>
<dbReference type="InterPro" id="IPR051690">
    <property type="entry name" value="PseI-like"/>
</dbReference>
<dbReference type="Gene3D" id="3.20.20.70">
    <property type="entry name" value="Aldolase class I"/>
    <property type="match status" value="1"/>
</dbReference>
<dbReference type="PANTHER" id="PTHR42966">
    <property type="entry name" value="N-ACETYLNEURAMINATE SYNTHASE"/>
    <property type="match status" value="1"/>
</dbReference>
<dbReference type="InterPro" id="IPR013974">
    <property type="entry name" value="SAF"/>
</dbReference>
<dbReference type="SUPFAM" id="SSF51569">
    <property type="entry name" value="Aldolase"/>
    <property type="match status" value="1"/>
</dbReference>
<dbReference type="SMART" id="SM00858">
    <property type="entry name" value="SAF"/>
    <property type="match status" value="1"/>
</dbReference>
<dbReference type="Pfam" id="PF03102">
    <property type="entry name" value="NeuB"/>
    <property type="match status" value="1"/>
</dbReference>
<dbReference type="Gene3D" id="3.90.1210.10">
    <property type="entry name" value="Antifreeze-like/N-acetylneuraminic acid synthase C-terminal domain"/>
    <property type="match status" value="1"/>
</dbReference>
<dbReference type="AlphaFoldDB" id="M6KEP9"/>
<name>M6KEP9_LEPIR</name>
<dbReference type="PANTHER" id="PTHR42966:SF1">
    <property type="entry name" value="SIALIC ACID SYNTHASE"/>
    <property type="match status" value="1"/>
</dbReference>
<sequence>MNQKIILSTGMANLGEIESALNVLINSGSSLENITILHCTTEYPAPFHEVNLYAMETLKSAFRTKVGYSDHTVGIEVAIAAVALGATVIEKHFTLDKNLPGPDHKASLEPNELRTMVSSIRNIEKSMGDGIKKPSSSERKNIPIARKSIVATRNISKGEIFSESNITTKRPGDGLSPMNWDMVIGKQARRDFQIDELIEL</sequence>
<evidence type="ECO:0000259" key="1">
    <source>
        <dbReference type="PROSITE" id="PS50844"/>
    </source>
</evidence>
<dbReference type="InterPro" id="IPR036732">
    <property type="entry name" value="AFP_Neu5c_C_sf"/>
</dbReference>
<dbReference type="InterPro" id="IPR013132">
    <property type="entry name" value="PseI/NeuA/B-like_N"/>
</dbReference>
<protein>
    <submittedName>
        <fullName evidence="2">SAF domain protein</fullName>
    </submittedName>
</protein>
<dbReference type="EMBL" id="AHMZ02000026">
    <property type="protein sequence ID" value="EMN32606.1"/>
    <property type="molecule type" value="Genomic_DNA"/>
</dbReference>
<dbReference type="GO" id="GO:0047444">
    <property type="term" value="F:N-acylneuraminate-9-phosphate synthase activity"/>
    <property type="evidence" value="ECO:0007669"/>
    <property type="project" value="TreeGrafter"/>
</dbReference>
<reference evidence="2 3" key="1">
    <citation type="submission" date="2013-01" db="EMBL/GenBank/DDBJ databases">
        <authorList>
            <person name="Harkins D.M."/>
            <person name="Durkin A.S."/>
            <person name="Brinkac L.M."/>
            <person name="Haft D.H."/>
            <person name="Selengut J.D."/>
            <person name="Sanka R."/>
            <person name="DePew J."/>
            <person name="Purushe J."/>
            <person name="Peacock S.J."/>
            <person name="Thaipadungpanit J."/>
            <person name="Wuthiekanun V.W."/>
            <person name="Day N.P."/>
            <person name="Vinetz J.M."/>
            <person name="Sutton G.G."/>
            <person name="Nierman W.C."/>
            <person name="Fouts D.E."/>
        </authorList>
    </citation>
    <scope>NUCLEOTIDE SEQUENCE [LARGE SCALE GENOMIC DNA]</scope>
    <source>
        <strain evidence="2 3">L0374</strain>
    </source>
</reference>
<dbReference type="Pfam" id="PF08666">
    <property type="entry name" value="SAF"/>
    <property type="match status" value="1"/>
</dbReference>
<dbReference type="GO" id="GO:0016051">
    <property type="term" value="P:carbohydrate biosynthetic process"/>
    <property type="evidence" value="ECO:0007669"/>
    <property type="project" value="InterPro"/>
</dbReference>
<dbReference type="PROSITE" id="PS50844">
    <property type="entry name" value="AFP_LIKE"/>
    <property type="match status" value="1"/>
</dbReference>
<evidence type="ECO:0000313" key="2">
    <source>
        <dbReference type="EMBL" id="EMN32606.1"/>
    </source>
</evidence>
<dbReference type="InterPro" id="IPR006190">
    <property type="entry name" value="SAF_AFP_Neu5Ac"/>
</dbReference>
<dbReference type="InterPro" id="IPR057736">
    <property type="entry name" value="SAF_PseI/NeuA/NeuB"/>
</dbReference>
<comment type="caution">
    <text evidence="2">The sequence shown here is derived from an EMBL/GenBank/DDBJ whole genome shotgun (WGS) entry which is preliminary data.</text>
</comment>